<keyword evidence="5" id="KW-0539">Nucleus</keyword>
<comment type="caution">
    <text evidence="8">The sequence shown here is derived from an EMBL/GenBank/DDBJ whole genome shotgun (WGS) entry which is preliminary data.</text>
</comment>
<dbReference type="InterPro" id="IPR021858">
    <property type="entry name" value="Fun_TF"/>
</dbReference>
<evidence type="ECO:0000256" key="2">
    <source>
        <dbReference type="ARBA" id="ARBA00023015"/>
    </source>
</evidence>
<dbReference type="Pfam" id="PF00172">
    <property type="entry name" value="Zn_clus"/>
    <property type="match status" value="1"/>
</dbReference>
<keyword evidence="4" id="KW-0804">Transcription</keyword>
<dbReference type="PANTHER" id="PTHR37534">
    <property type="entry name" value="TRANSCRIPTIONAL ACTIVATOR PROTEIN UGA3"/>
    <property type="match status" value="1"/>
</dbReference>
<evidence type="ECO:0000256" key="5">
    <source>
        <dbReference type="ARBA" id="ARBA00023242"/>
    </source>
</evidence>
<dbReference type="GO" id="GO:0008270">
    <property type="term" value="F:zinc ion binding"/>
    <property type="evidence" value="ECO:0007669"/>
    <property type="project" value="InterPro"/>
</dbReference>
<reference evidence="8" key="1">
    <citation type="submission" date="2023-01" db="EMBL/GenBank/DDBJ databases">
        <title>Exophiala dermititidis isolated from Cystic Fibrosis Patient.</title>
        <authorList>
            <person name="Kurbessoian T."/>
            <person name="Crocker A."/>
            <person name="Murante D."/>
            <person name="Hogan D.A."/>
            <person name="Stajich J.E."/>
        </authorList>
    </citation>
    <scope>NUCLEOTIDE SEQUENCE</scope>
    <source>
        <strain evidence="8">Ex8</strain>
    </source>
</reference>
<evidence type="ECO:0000259" key="7">
    <source>
        <dbReference type="PROSITE" id="PS50048"/>
    </source>
</evidence>
<dbReference type="PROSITE" id="PS50048">
    <property type="entry name" value="ZN2_CY6_FUNGAL_2"/>
    <property type="match status" value="1"/>
</dbReference>
<feature type="compositionally biased region" description="Polar residues" evidence="6">
    <location>
        <begin position="300"/>
        <end position="310"/>
    </location>
</feature>
<dbReference type="GO" id="GO:0045944">
    <property type="term" value="P:positive regulation of transcription by RNA polymerase II"/>
    <property type="evidence" value="ECO:0007669"/>
    <property type="project" value="TreeGrafter"/>
</dbReference>
<dbReference type="GO" id="GO:0000981">
    <property type="term" value="F:DNA-binding transcription factor activity, RNA polymerase II-specific"/>
    <property type="evidence" value="ECO:0007669"/>
    <property type="project" value="InterPro"/>
</dbReference>
<dbReference type="SMART" id="SM00066">
    <property type="entry name" value="GAL4"/>
    <property type="match status" value="1"/>
</dbReference>
<feature type="domain" description="Zn(2)-C6 fungal-type" evidence="7">
    <location>
        <begin position="27"/>
        <end position="57"/>
    </location>
</feature>
<dbReference type="Pfam" id="PF11951">
    <property type="entry name" value="Fungal_trans_2"/>
    <property type="match status" value="1"/>
</dbReference>
<feature type="compositionally biased region" description="Polar residues" evidence="6">
    <location>
        <begin position="103"/>
        <end position="121"/>
    </location>
</feature>
<organism evidence="8 9">
    <name type="scientific">Exophiala dermatitidis</name>
    <name type="common">Black yeast-like fungus</name>
    <name type="synonym">Wangiella dermatitidis</name>
    <dbReference type="NCBI Taxonomy" id="5970"/>
    <lineage>
        <taxon>Eukaryota</taxon>
        <taxon>Fungi</taxon>
        <taxon>Dikarya</taxon>
        <taxon>Ascomycota</taxon>
        <taxon>Pezizomycotina</taxon>
        <taxon>Eurotiomycetes</taxon>
        <taxon>Chaetothyriomycetidae</taxon>
        <taxon>Chaetothyriales</taxon>
        <taxon>Herpotrichiellaceae</taxon>
        <taxon>Exophiala</taxon>
    </lineage>
</organism>
<dbReference type="InterPro" id="IPR036864">
    <property type="entry name" value="Zn2-C6_fun-type_DNA-bd_sf"/>
</dbReference>
<dbReference type="CDD" id="cd00067">
    <property type="entry name" value="GAL4"/>
    <property type="match status" value="1"/>
</dbReference>
<dbReference type="CDD" id="cd12148">
    <property type="entry name" value="fungal_TF_MHR"/>
    <property type="match status" value="1"/>
</dbReference>
<dbReference type="InterPro" id="IPR001138">
    <property type="entry name" value="Zn2Cys6_DnaBD"/>
</dbReference>
<dbReference type="GO" id="GO:0000976">
    <property type="term" value="F:transcription cis-regulatory region binding"/>
    <property type="evidence" value="ECO:0007669"/>
    <property type="project" value="TreeGrafter"/>
</dbReference>
<protein>
    <recommendedName>
        <fullName evidence="7">Zn(2)-C6 fungal-type domain-containing protein</fullName>
    </recommendedName>
</protein>
<dbReference type="GO" id="GO:0005634">
    <property type="term" value="C:nucleus"/>
    <property type="evidence" value="ECO:0007669"/>
    <property type="project" value="UniProtKB-SubCell"/>
</dbReference>
<evidence type="ECO:0000313" key="9">
    <source>
        <dbReference type="Proteomes" id="UP001161757"/>
    </source>
</evidence>
<dbReference type="Proteomes" id="UP001161757">
    <property type="component" value="Unassembled WGS sequence"/>
</dbReference>
<gene>
    <name evidence="8" type="ORF">HRR80_008962</name>
</gene>
<dbReference type="PANTHER" id="PTHR37534:SF4">
    <property type="entry name" value="ZN(II)2CYS6 TRANSCRIPTION FACTOR (EUROFUNG)"/>
    <property type="match status" value="1"/>
</dbReference>
<dbReference type="SUPFAM" id="SSF57701">
    <property type="entry name" value="Zn2/Cys6 DNA-binding domain"/>
    <property type="match status" value="1"/>
</dbReference>
<dbReference type="Gene3D" id="4.10.240.10">
    <property type="entry name" value="Zn(2)-C6 fungal-type DNA-binding domain"/>
    <property type="match status" value="1"/>
</dbReference>
<evidence type="ECO:0000256" key="1">
    <source>
        <dbReference type="ARBA" id="ARBA00004123"/>
    </source>
</evidence>
<evidence type="ECO:0000313" key="8">
    <source>
        <dbReference type="EMBL" id="KAJ8987026.1"/>
    </source>
</evidence>
<feature type="region of interest" description="Disordered" evidence="6">
    <location>
        <begin position="280"/>
        <end position="311"/>
    </location>
</feature>
<evidence type="ECO:0000256" key="3">
    <source>
        <dbReference type="ARBA" id="ARBA00023125"/>
    </source>
</evidence>
<evidence type="ECO:0000256" key="4">
    <source>
        <dbReference type="ARBA" id="ARBA00023163"/>
    </source>
</evidence>
<dbReference type="EMBL" id="JAJGCB010000029">
    <property type="protein sequence ID" value="KAJ8987026.1"/>
    <property type="molecule type" value="Genomic_DNA"/>
</dbReference>
<evidence type="ECO:0000256" key="6">
    <source>
        <dbReference type="SAM" id="MobiDB-lite"/>
    </source>
</evidence>
<feature type="region of interest" description="Disordered" evidence="6">
    <location>
        <begin position="1"/>
        <end position="25"/>
    </location>
</feature>
<dbReference type="AlphaFoldDB" id="A0AAN6EMN8"/>
<keyword evidence="2" id="KW-0805">Transcription regulation</keyword>
<comment type="subcellular location">
    <subcellularLocation>
        <location evidence="1">Nucleus</location>
    </subcellularLocation>
</comment>
<dbReference type="PROSITE" id="PS00463">
    <property type="entry name" value="ZN2_CY6_FUNGAL_1"/>
    <property type="match status" value="1"/>
</dbReference>
<name>A0AAN6EMN8_EXODE</name>
<sequence length="705" mass="78492">MEGVGEATSSGRDSPARNKRYTRSRSGCMNCRHKKKKCDESKPSCSNCRRTGERCHWNRRLSFLPQNAFTVDENSKSTRVKVARQAEDRRKSPRRQAAVLAESNGSSTEFRTIRGTSNEDASNAEGEIDIDAHGVEAFDHDEVAVLNSEGSVPGPSHDLHDLYASFHRTISPNPTAAIPVQSPSITSNMPRAQINSQDKSMQGSTGVPLVLFGPNGPDYATLGTTGFESTLGPNGTALPGTEPDLQLSPDMLTDDGIFLPGSRYQALHNTLRNHVFITARSAQPSREASPGDQRPEDNTSPRTLPRQTPTFRLAPSAGAEEISGTNVKLTPNQEYILWNNWVVEIAGWLDKFDARKHFRHVLPIMAKTCSHLRFSMLALSARQLERKDGSLPASISLALYQEAIHKLLPELHTKDITVVASCVVLCVLEMLSCSPKAWRRHLDGCACLMRAMNIRGDSGGVEEALFWCFARMDVCGGLISNERTLIPVDEWMSTGSFEADCEAFRARSLKVFEEHANYSCYLVARVLHFLFGSPKSRDCLHEIFGKDQPDYDNKWVSLFNYLEEWYACRPPEMHHLLSLNPGISEDGQTSPFPTILYGSGAAISGNQLHHTGALLMLQHIPKDVPRKSRSVLWHARQICAISISNAHHGSWTNSVQPLWLAGQVMSHPAEHRAIIEVYERIERETGWGATWRAEDLKHHWGELDD</sequence>
<accession>A0AAN6EMN8</accession>
<keyword evidence="3" id="KW-0238">DNA-binding</keyword>
<proteinExistence type="predicted"/>
<feature type="region of interest" description="Disordered" evidence="6">
    <location>
        <begin position="83"/>
        <end position="125"/>
    </location>
</feature>